<feature type="domain" description="SH3" evidence="6">
    <location>
        <begin position="726"/>
        <end position="797"/>
    </location>
</feature>
<dbReference type="PROSITE" id="PS00018">
    <property type="entry name" value="EF_HAND_1"/>
    <property type="match status" value="1"/>
</dbReference>
<organism evidence="10 11">
    <name type="scientific">Nephila pilipes</name>
    <name type="common">Giant wood spider</name>
    <name type="synonym">Nephila maculata</name>
    <dbReference type="NCBI Taxonomy" id="299642"/>
    <lineage>
        <taxon>Eukaryota</taxon>
        <taxon>Metazoa</taxon>
        <taxon>Ecdysozoa</taxon>
        <taxon>Arthropoda</taxon>
        <taxon>Chelicerata</taxon>
        <taxon>Arachnida</taxon>
        <taxon>Araneae</taxon>
        <taxon>Araneomorphae</taxon>
        <taxon>Entelegynae</taxon>
        <taxon>Araneoidea</taxon>
        <taxon>Nephilidae</taxon>
        <taxon>Nephila</taxon>
    </lineage>
</organism>
<dbReference type="PANTHER" id="PTHR23122">
    <property type="entry name" value="MEMBRANE-ASSOCIATED GUANYLATE KINASE MAGUK"/>
    <property type="match status" value="1"/>
</dbReference>
<dbReference type="SUPFAM" id="SSF101288">
    <property type="entry name" value="L27 domain"/>
    <property type="match status" value="1"/>
</dbReference>
<dbReference type="PROSITE" id="PS50052">
    <property type="entry name" value="GUANYLATE_KINASE_2"/>
    <property type="match status" value="1"/>
</dbReference>
<feature type="region of interest" description="Disordered" evidence="5">
    <location>
        <begin position="336"/>
        <end position="379"/>
    </location>
</feature>
<dbReference type="Pfam" id="PF07653">
    <property type="entry name" value="SH3_2"/>
    <property type="match status" value="1"/>
</dbReference>
<dbReference type="FunFam" id="2.30.42.10:FF:000088">
    <property type="entry name" value="MAGUK p55 subfamily member 5"/>
    <property type="match status" value="1"/>
</dbReference>
<proteinExistence type="inferred from homology"/>
<dbReference type="SUPFAM" id="SSF52540">
    <property type="entry name" value="P-loop containing nucleoside triphosphate hydrolases"/>
    <property type="match status" value="1"/>
</dbReference>
<dbReference type="FunFam" id="3.30.63.10:FF:000002">
    <property type="entry name" value="Guanylate kinase 1"/>
    <property type="match status" value="1"/>
</dbReference>
<dbReference type="EMBL" id="BMAW01039207">
    <property type="protein sequence ID" value="GFU54973.1"/>
    <property type="molecule type" value="Genomic_DNA"/>
</dbReference>
<keyword evidence="3" id="KW-0677">Repeat</keyword>
<dbReference type="Gene3D" id="2.30.42.10">
    <property type="match status" value="2"/>
</dbReference>
<dbReference type="InterPro" id="IPR036892">
    <property type="entry name" value="L27_dom_sf"/>
</dbReference>
<dbReference type="InterPro" id="IPR036028">
    <property type="entry name" value="SH3-like_dom_sf"/>
</dbReference>
<dbReference type="CDD" id="cd00071">
    <property type="entry name" value="GMPK"/>
    <property type="match status" value="1"/>
</dbReference>
<feature type="domain" description="L27" evidence="9">
    <location>
        <begin position="560"/>
        <end position="616"/>
    </location>
</feature>
<evidence type="ECO:0000256" key="3">
    <source>
        <dbReference type="ARBA" id="ARBA00022737"/>
    </source>
</evidence>
<dbReference type="SUPFAM" id="SSF50156">
    <property type="entry name" value="PDZ domain-like"/>
    <property type="match status" value="2"/>
</dbReference>
<dbReference type="FunFam" id="3.40.50.300:FF:000469">
    <property type="entry name" value="MAGUK p55 subfamily member 5"/>
    <property type="match status" value="1"/>
</dbReference>
<feature type="domain" description="PDZ" evidence="8">
    <location>
        <begin position="634"/>
        <end position="716"/>
    </location>
</feature>
<evidence type="ECO:0000259" key="8">
    <source>
        <dbReference type="PROSITE" id="PS50106"/>
    </source>
</evidence>
<dbReference type="InterPro" id="IPR027417">
    <property type="entry name" value="P-loop_NTPase"/>
</dbReference>
<gene>
    <name evidence="10" type="primary">MPP5</name>
    <name evidence="10" type="ORF">NPIL_505021</name>
</gene>
<dbReference type="OrthoDB" id="43580at2759"/>
<feature type="domain" description="PDZ" evidence="8">
    <location>
        <begin position="23"/>
        <end position="57"/>
    </location>
</feature>
<dbReference type="CDD" id="cd12036">
    <property type="entry name" value="SH3_MPP5"/>
    <property type="match status" value="1"/>
</dbReference>
<keyword evidence="2 4" id="KW-0728">SH3 domain</keyword>
<dbReference type="InterPro" id="IPR035601">
    <property type="entry name" value="MPP5_SH3"/>
</dbReference>
<comment type="caution">
    <text evidence="10">The sequence shown here is derived from an EMBL/GenBank/DDBJ whole genome shotgun (WGS) entry which is preliminary data.</text>
</comment>
<reference evidence="10" key="1">
    <citation type="submission" date="2020-08" db="EMBL/GenBank/DDBJ databases">
        <title>Multicomponent nature underlies the extraordinary mechanical properties of spider dragline silk.</title>
        <authorList>
            <person name="Kono N."/>
            <person name="Nakamura H."/>
            <person name="Mori M."/>
            <person name="Yoshida Y."/>
            <person name="Ohtoshi R."/>
            <person name="Malay A.D."/>
            <person name="Moran D.A.P."/>
            <person name="Tomita M."/>
            <person name="Numata K."/>
            <person name="Arakawa K."/>
        </authorList>
    </citation>
    <scope>NUCLEOTIDE SEQUENCE</scope>
</reference>
<dbReference type="PROSITE" id="PS00856">
    <property type="entry name" value="GUANYLATE_KINASE_1"/>
    <property type="match status" value="1"/>
</dbReference>
<dbReference type="SUPFAM" id="SSF50044">
    <property type="entry name" value="SH3-domain"/>
    <property type="match status" value="1"/>
</dbReference>
<dbReference type="Gene3D" id="1.10.287.650">
    <property type="entry name" value="L27 domain"/>
    <property type="match status" value="2"/>
</dbReference>
<dbReference type="Pfam" id="PF00625">
    <property type="entry name" value="Guanylate_kin"/>
    <property type="match status" value="1"/>
</dbReference>
<dbReference type="AlphaFoldDB" id="A0A8X6URD9"/>
<feature type="compositionally biased region" description="Polar residues" evidence="5">
    <location>
        <begin position="363"/>
        <end position="379"/>
    </location>
</feature>
<evidence type="ECO:0000259" key="9">
    <source>
        <dbReference type="PROSITE" id="PS51022"/>
    </source>
</evidence>
<dbReference type="GO" id="GO:0005886">
    <property type="term" value="C:plasma membrane"/>
    <property type="evidence" value="ECO:0007669"/>
    <property type="project" value="UniProtKB-ARBA"/>
</dbReference>
<evidence type="ECO:0000313" key="11">
    <source>
        <dbReference type="Proteomes" id="UP000887013"/>
    </source>
</evidence>
<dbReference type="GO" id="GO:0005911">
    <property type="term" value="C:cell-cell junction"/>
    <property type="evidence" value="ECO:0007669"/>
    <property type="project" value="UniProtKB-ARBA"/>
</dbReference>
<dbReference type="SMART" id="SM00569">
    <property type="entry name" value="L27"/>
    <property type="match status" value="2"/>
</dbReference>
<evidence type="ECO:0000256" key="5">
    <source>
        <dbReference type="SAM" id="MobiDB-lite"/>
    </source>
</evidence>
<dbReference type="Pfam" id="PF00595">
    <property type="entry name" value="PDZ"/>
    <property type="match status" value="2"/>
</dbReference>
<dbReference type="InterPro" id="IPR001478">
    <property type="entry name" value="PDZ"/>
</dbReference>
<dbReference type="InterPro" id="IPR008145">
    <property type="entry name" value="GK/Ca_channel_bsu"/>
</dbReference>
<dbReference type="InterPro" id="IPR018247">
    <property type="entry name" value="EF_Hand_1_Ca_BS"/>
</dbReference>
<dbReference type="PROSITE" id="PS50106">
    <property type="entry name" value="PDZ"/>
    <property type="match status" value="2"/>
</dbReference>
<dbReference type="SMART" id="SM00228">
    <property type="entry name" value="PDZ"/>
    <property type="match status" value="2"/>
</dbReference>
<dbReference type="PROSITE" id="PS51022">
    <property type="entry name" value="L27"/>
    <property type="match status" value="1"/>
</dbReference>
<name>A0A8X6URD9_NEPPI</name>
<evidence type="ECO:0000259" key="6">
    <source>
        <dbReference type="PROSITE" id="PS50002"/>
    </source>
</evidence>
<dbReference type="Gene3D" id="3.40.50.300">
    <property type="entry name" value="P-loop containing nucleotide triphosphate hydrolases"/>
    <property type="match status" value="1"/>
</dbReference>
<feature type="region of interest" description="Disordered" evidence="5">
    <location>
        <begin position="170"/>
        <end position="194"/>
    </location>
</feature>
<protein>
    <submittedName>
        <fullName evidence="10">MAGUK p55 subfamily member 5</fullName>
    </submittedName>
</protein>
<dbReference type="InterPro" id="IPR050716">
    <property type="entry name" value="MAGUK"/>
</dbReference>
<dbReference type="SMART" id="SM00072">
    <property type="entry name" value="GuKc"/>
    <property type="match status" value="1"/>
</dbReference>
<dbReference type="SMART" id="SM00326">
    <property type="entry name" value="SH3"/>
    <property type="match status" value="1"/>
</dbReference>
<dbReference type="InterPro" id="IPR004172">
    <property type="entry name" value="L27_dom"/>
</dbReference>
<evidence type="ECO:0000313" key="10">
    <source>
        <dbReference type="EMBL" id="GFU54973.1"/>
    </source>
</evidence>
<dbReference type="InterPro" id="IPR008144">
    <property type="entry name" value="Guanylate_kin-like_dom"/>
</dbReference>
<evidence type="ECO:0000256" key="4">
    <source>
        <dbReference type="PROSITE-ProRule" id="PRU00192"/>
    </source>
</evidence>
<feature type="region of interest" description="Disordered" evidence="5">
    <location>
        <begin position="391"/>
        <end position="418"/>
    </location>
</feature>
<sequence>MVDLGGYVIILVETTDKKIKLYGSPADRADLEVGDEILEVNGRSLDNCTHTEVISHIHQCIRSRTICLRVKRKTSCKLALDLARNSNVQDAFVIAVEQQARERLEKLSALKKIKPVDMTKLSQELNECTNSTPELNGVIENNPIYVTTVPEIHNATLERVKKDHLDNYVNNSSTPHGGKSPHDQTMHGLNGHSQVGIVDHDAHDQELELTQEIVDKEGYDETLSPSSPETPPRERLLVESQNGADCVANRFSELCVSVETLLPNLPDKLRSSPNENYQQKHLPSIKQAVVSDQSSAKTNCIVLPKSHIYKPNAIESELRTHREMAVDVPDSFIGVAKTSPRYPPQKVNGRGSFKREGQPEFFINSSGDSSSNETDTSKMNPAALKNVSTFRSNLDNAPVPKVTVDSSDYDNRNLEDASEEQLERIRKYQEDIRRRKIAEEKQAKENEFLRNSLRGSKKLQALEANPPQLPKRGVENTAFELEEENTSNLEEKKITPELVKTFGASELLQSLYRLSSSLQGNGHKDSDLMLVESLIQNADFQNILAIHNKVQEVCCFKCPPTPLSTEAQDITQEVINSLQESSSAEAAELVDILSKFEVEGLIYAHDKIAERQAVPTITPDEELLDRASQYTEESVKIVRIDKTNEPLGATVRNEGEAVVIGRIVKGGAAEKSGLLHEGDEILEVNGVEMRGKSVNDVCDILATMNGTLTFLIIPTQQETKKNSQMEVVMHVKAHFDYDPDDDLYIPCRELGISFQKGDILHIISQDDPNWWQAYREGEEDQALAGLVPSKNFQQQRESMKQTIIGETNSKEKVKKAGKFLCAKKYHKKKKKKLYNANTDDLDGDQILTYEEVALYYPRANRKRPTVLIGPPNIGRHELRQRLMEDTERFAAAVPHTSRAKRDSETDGADYHFISRSQFEADIASGKFVEHGEYEKNYYGTSLDAIRTVVNSGKICVLNLHPQSLKILKNSDLKPYVVFVAPPSLEKLRQNRLKAGDNPKDEELKDIIEKAREMEDNYGHYFDMVIINSDIDKAFNELLKEINTLEREPQWVPRIWLSNYTN</sequence>
<feature type="compositionally biased region" description="Basic and acidic residues" evidence="5">
    <location>
        <begin position="409"/>
        <end position="418"/>
    </location>
</feature>
<keyword evidence="11" id="KW-1185">Reference proteome</keyword>
<dbReference type="Proteomes" id="UP000887013">
    <property type="component" value="Unassembled WGS sequence"/>
</dbReference>
<dbReference type="InterPro" id="IPR036034">
    <property type="entry name" value="PDZ_sf"/>
</dbReference>
<dbReference type="PROSITE" id="PS50002">
    <property type="entry name" value="SH3"/>
    <property type="match status" value="1"/>
</dbReference>
<comment type="similarity">
    <text evidence="1">Belongs to the MAGUK family.</text>
</comment>
<evidence type="ECO:0000259" key="7">
    <source>
        <dbReference type="PROSITE" id="PS50052"/>
    </source>
</evidence>
<dbReference type="CDD" id="cd06798">
    <property type="entry name" value="PDZ_MPP5-like"/>
    <property type="match status" value="1"/>
</dbReference>
<feature type="domain" description="Guanylate kinase-like" evidence="7">
    <location>
        <begin position="862"/>
        <end position="1042"/>
    </location>
</feature>
<dbReference type="InterPro" id="IPR001452">
    <property type="entry name" value="SH3_domain"/>
</dbReference>
<evidence type="ECO:0000256" key="1">
    <source>
        <dbReference type="ARBA" id="ARBA00007014"/>
    </source>
</evidence>
<accession>A0A8X6URD9</accession>
<evidence type="ECO:0000256" key="2">
    <source>
        <dbReference type="ARBA" id="ARBA00022443"/>
    </source>
</evidence>
<dbReference type="InterPro" id="IPR020590">
    <property type="entry name" value="Guanylate_kinase_CS"/>
</dbReference>
<dbReference type="Gene3D" id="2.30.30.40">
    <property type="entry name" value="SH3 Domains"/>
    <property type="match status" value="1"/>
</dbReference>